<dbReference type="PROSITE" id="PS50948">
    <property type="entry name" value="PAN"/>
    <property type="match status" value="1"/>
</dbReference>
<comment type="caution">
    <text evidence="4">The sequence shown here is derived from an EMBL/GenBank/DDBJ whole genome shotgun (WGS) entry which is preliminary data.</text>
</comment>
<proteinExistence type="predicted"/>
<dbReference type="Proteomes" id="UP000663862">
    <property type="component" value="Unassembled WGS sequence"/>
</dbReference>
<evidence type="ECO:0000313" key="6">
    <source>
        <dbReference type="Proteomes" id="UP000663873"/>
    </source>
</evidence>
<dbReference type="InterPro" id="IPR003609">
    <property type="entry name" value="Pan_app"/>
</dbReference>
<evidence type="ECO:0000259" key="1">
    <source>
        <dbReference type="PROSITE" id="PS50948"/>
    </source>
</evidence>
<dbReference type="Proteomes" id="UP000663851">
    <property type="component" value="Unassembled WGS sequence"/>
</dbReference>
<name>A0A820YG87_9BILA</name>
<evidence type="ECO:0000313" key="4">
    <source>
        <dbReference type="EMBL" id="CAF4549630.1"/>
    </source>
</evidence>
<reference evidence="4" key="1">
    <citation type="submission" date="2021-02" db="EMBL/GenBank/DDBJ databases">
        <authorList>
            <person name="Nowell W R."/>
        </authorList>
    </citation>
    <scope>NUCLEOTIDE SEQUENCE</scope>
</reference>
<protein>
    <recommendedName>
        <fullName evidence="1">Apple domain-containing protein</fullName>
    </recommendedName>
</protein>
<evidence type="ECO:0000313" key="5">
    <source>
        <dbReference type="Proteomes" id="UP000663862"/>
    </source>
</evidence>
<evidence type="ECO:0000313" key="3">
    <source>
        <dbReference type="EMBL" id="CAF4448803.1"/>
    </source>
</evidence>
<sequence>MLNSSSLNHIEDCFYEKRFDTSLNGYNDLHDHWISELDCLERCLRFKPQRCRSFEHWRSHRHGLCVRANISLSEQPSSIGTNLFVDYYEIDCRQDTKAVRLQTTSCPGDQLNIFVALNGIDRNYVLLGDSSCKPVWSNETHAEFITHVDNCSLILTEGSIVGKLRWEGVDKATNEARQYERFFLCPSDILQMRSAHWISTASSTPTTTLTKSTLSLSSIRHRVTPTAFNEEELPLATQSISLRWITHNRTYSCPKTCSISLYSLIHVTFDDSIYLSSRFLIESCDLIALYPYSNYVQKRQLIYQGCPMDSTVIHLPSEMDTSSTFYYSFYLYNILKEPIPFQIQCQILDHEDHPSVNRTDCSQLSLVDKNDLSIIKGDKRHYSYILFRSSPVYVTRQLPLSFFERDKSNAPRPTLNIILDISLDESNSIMKLAVLIVLGLIVATNANPLSRSCECAAVSNTVHFPFHSWDVSSCKLCSCTNAAMTKCEESCKTYVEIYASSGCGMAPKGTKVKYSWEASSCSKGISQVEFTCA</sequence>
<dbReference type="Proteomes" id="UP000663873">
    <property type="component" value="Unassembled WGS sequence"/>
</dbReference>
<evidence type="ECO:0000313" key="2">
    <source>
        <dbReference type="EMBL" id="CAF4326275.1"/>
    </source>
</evidence>
<organism evidence="4 5">
    <name type="scientific">Rotaria socialis</name>
    <dbReference type="NCBI Taxonomy" id="392032"/>
    <lineage>
        <taxon>Eukaryota</taxon>
        <taxon>Metazoa</taxon>
        <taxon>Spiralia</taxon>
        <taxon>Gnathifera</taxon>
        <taxon>Rotifera</taxon>
        <taxon>Eurotatoria</taxon>
        <taxon>Bdelloidea</taxon>
        <taxon>Philodinida</taxon>
        <taxon>Philodinidae</taxon>
        <taxon>Rotaria</taxon>
    </lineage>
</organism>
<accession>A0A820YG87</accession>
<dbReference type="EMBL" id="CAJOBP010001984">
    <property type="protein sequence ID" value="CAF4326275.1"/>
    <property type="molecule type" value="Genomic_DNA"/>
</dbReference>
<feature type="domain" description="Apple" evidence="1">
    <location>
        <begin position="13"/>
        <end position="92"/>
    </location>
</feature>
<dbReference type="EMBL" id="CAJOBQ010002266">
    <property type="protein sequence ID" value="CAF4549630.1"/>
    <property type="molecule type" value="Genomic_DNA"/>
</dbReference>
<dbReference type="EMBL" id="CAJOBO010002397">
    <property type="protein sequence ID" value="CAF4448803.1"/>
    <property type="molecule type" value="Genomic_DNA"/>
</dbReference>
<keyword evidence="6" id="KW-1185">Reference proteome</keyword>
<dbReference type="AlphaFoldDB" id="A0A820YG87"/>
<gene>
    <name evidence="3" type="ORF">HFQ381_LOCUS23715</name>
    <name evidence="4" type="ORF">TSG867_LOCUS24563</name>
    <name evidence="2" type="ORF">UJA718_LOCUS14202</name>
</gene>